<protein>
    <recommendedName>
        <fullName evidence="2">Retrovirus-related Pol polyprotein from transposon TNT 1-94-like beta-barrel domain-containing protein</fullName>
    </recommendedName>
</protein>
<feature type="domain" description="Retrovirus-related Pol polyprotein from transposon TNT 1-94-like beta-barrel" evidence="2">
    <location>
        <begin position="42"/>
        <end position="90"/>
    </location>
</feature>
<evidence type="ECO:0000256" key="1">
    <source>
        <dbReference type="SAM" id="MobiDB-lite"/>
    </source>
</evidence>
<feature type="compositionally biased region" description="Polar residues" evidence="1">
    <location>
        <begin position="275"/>
        <end position="298"/>
    </location>
</feature>
<dbReference type="Proteomes" id="UP001454036">
    <property type="component" value="Unassembled WGS sequence"/>
</dbReference>
<dbReference type="AlphaFoldDB" id="A0AAV3S0D5"/>
<dbReference type="Pfam" id="PF22936">
    <property type="entry name" value="Pol_BBD"/>
    <property type="match status" value="1"/>
</dbReference>
<sequence length="362" mass="40060">MHCKVVEESQVSGENLVNFTDFAGSLITHFSNIAFMDNVDFWIVDSGASTHMTGNVKQFKVLKNISMPIPVQLLDNSIKMVDSIGEVSLGPDSFSSNILQKFKNVVTDHACNSVPKCIVNNVALTKGILWHHRLGHAPNSIMKHIPILNDLYFDSTTPCLVCPMAKQQRLSFTLSSSSSFEIFQLLHVDLWGLTKCLQSQELSPINKTKGDVVLPCIPVTHDPVYSDALLSDTQPSMSISDNLSSTNSVLSSSLQSVQDEGSSSSHISIPVTSIQQQPSITNTQSLQHTSVRQSARSKQQPSYLNDYYVNSVSDSCSIPTFTHSHKAFIANILKLQEPHTHNQAQVHKEWRNVMQAEIRALE</sequence>
<reference evidence="3 4" key="1">
    <citation type="submission" date="2024-01" db="EMBL/GenBank/DDBJ databases">
        <title>The complete chloroplast genome sequence of Lithospermum erythrorhizon: insights into the phylogenetic relationship among Boraginaceae species and the maternal lineages of purple gromwells.</title>
        <authorList>
            <person name="Okada T."/>
            <person name="Watanabe K."/>
        </authorList>
    </citation>
    <scope>NUCLEOTIDE SEQUENCE [LARGE SCALE GENOMIC DNA]</scope>
</reference>
<accession>A0AAV3S0D5</accession>
<evidence type="ECO:0000313" key="3">
    <source>
        <dbReference type="EMBL" id="GAA0186937.1"/>
    </source>
</evidence>
<dbReference type="InterPro" id="IPR054722">
    <property type="entry name" value="PolX-like_BBD"/>
</dbReference>
<dbReference type="EMBL" id="BAABME010014185">
    <property type="protein sequence ID" value="GAA0186937.1"/>
    <property type="molecule type" value="Genomic_DNA"/>
</dbReference>
<keyword evidence="4" id="KW-1185">Reference proteome</keyword>
<gene>
    <name evidence="3" type="ORF">LIER_34225</name>
</gene>
<evidence type="ECO:0000259" key="2">
    <source>
        <dbReference type="Pfam" id="PF22936"/>
    </source>
</evidence>
<organism evidence="3 4">
    <name type="scientific">Lithospermum erythrorhizon</name>
    <name type="common">Purple gromwell</name>
    <name type="synonym">Lithospermum officinale var. erythrorhizon</name>
    <dbReference type="NCBI Taxonomy" id="34254"/>
    <lineage>
        <taxon>Eukaryota</taxon>
        <taxon>Viridiplantae</taxon>
        <taxon>Streptophyta</taxon>
        <taxon>Embryophyta</taxon>
        <taxon>Tracheophyta</taxon>
        <taxon>Spermatophyta</taxon>
        <taxon>Magnoliopsida</taxon>
        <taxon>eudicotyledons</taxon>
        <taxon>Gunneridae</taxon>
        <taxon>Pentapetalae</taxon>
        <taxon>asterids</taxon>
        <taxon>lamiids</taxon>
        <taxon>Boraginales</taxon>
        <taxon>Boraginaceae</taxon>
        <taxon>Boraginoideae</taxon>
        <taxon>Lithospermeae</taxon>
        <taxon>Lithospermum</taxon>
    </lineage>
</organism>
<comment type="caution">
    <text evidence="3">The sequence shown here is derived from an EMBL/GenBank/DDBJ whole genome shotgun (WGS) entry which is preliminary data.</text>
</comment>
<name>A0AAV3S0D5_LITER</name>
<proteinExistence type="predicted"/>
<evidence type="ECO:0000313" key="4">
    <source>
        <dbReference type="Proteomes" id="UP001454036"/>
    </source>
</evidence>
<feature type="region of interest" description="Disordered" evidence="1">
    <location>
        <begin position="273"/>
        <end position="298"/>
    </location>
</feature>